<organism evidence="1 2">
    <name type="scientific">Sphaerodactylus townsendi</name>
    <dbReference type="NCBI Taxonomy" id="933632"/>
    <lineage>
        <taxon>Eukaryota</taxon>
        <taxon>Metazoa</taxon>
        <taxon>Chordata</taxon>
        <taxon>Craniata</taxon>
        <taxon>Vertebrata</taxon>
        <taxon>Euteleostomi</taxon>
        <taxon>Lepidosauria</taxon>
        <taxon>Squamata</taxon>
        <taxon>Bifurcata</taxon>
        <taxon>Gekkota</taxon>
        <taxon>Sphaerodactylidae</taxon>
        <taxon>Sphaerodactylus</taxon>
    </lineage>
</organism>
<proteinExistence type="predicted"/>
<evidence type="ECO:0000313" key="2">
    <source>
        <dbReference type="Proteomes" id="UP000827872"/>
    </source>
</evidence>
<sequence length="162" mass="17711">MLRSGTSALQETLSALILLPTNCYLSAMGKWCMAKGLEPQLGVLVRLSYGTLVKLMGSEQTGIMDPTSHPILSCDLMLKGLAKELPFLGGMRWKTRDMLGRLFWIRDPTSQQVRLPVCLAQIIDSGSPDRKSTFSNTCSWTCLQPAAARTESPMQGGCPTTE</sequence>
<accession>A0ACB8EDQ7</accession>
<gene>
    <name evidence="1" type="ORF">K3G42_006823</name>
</gene>
<comment type="caution">
    <text evidence="1">The sequence shown here is derived from an EMBL/GenBank/DDBJ whole genome shotgun (WGS) entry which is preliminary data.</text>
</comment>
<dbReference type="Proteomes" id="UP000827872">
    <property type="component" value="Linkage Group LG16"/>
</dbReference>
<protein>
    <submittedName>
        <fullName evidence="1">Uncharacterized protein</fullName>
    </submittedName>
</protein>
<keyword evidence="2" id="KW-1185">Reference proteome</keyword>
<name>A0ACB8EDQ7_9SAUR</name>
<reference evidence="1" key="1">
    <citation type="submission" date="2021-08" db="EMBL/GenBank/DDBJ databases">
        <title>The first chromosome-level gecko genome reveals the dynamic sex chromosomes of Neotropical dwarf geckos (Sphaerodactylidae: Sphaerodactylus).</title>
        <authorList>
            <person name="Pinto B.J."/>
            <person name="Keating S.E."/>
            <person name="Gamble T."/>
        </authorList>
    </citation>
    <scope>NUCLEOTIDE SEQUENCE</scope>
    <source>
        <strain evidence="1">TG3544</strain>
    </source>
</reference>
<dbReference type="EMBL" id="CM037629">
    <property type="protein sequence ID" value="KAH7990397.1"/>
    <property type="molecule type" value="Genomic_DNA"/>
</dbReference>
<evidence type="ECO:0000313" key="1">
    <source>
        <dbReference type="EMBL" id="KAH7990397.1"/>
    </source>
</evidence>